<keyword evidence="2" id="KW-0732">Signal</keyword>
<feature type="signal peptide" evidence="2">
    <location>
        <begin position="1"/>
        <end position="27"/>
    </location>
</feature>
<feature type="chain" id="PRO_5046257991" description="Secreted protein" evidence="2">
    <location>
        <begin position="28"/>
        <end position="145"/>
    </location>
</feature>
<name>A0ABQ1BW29_9MYCO</name>
<evidence type="ECO:0000313" key="4">
    <source>
        <dbReference type="Proteomes" id="UP000465306"/>
    </source>
</evidence>
<protein>
    <recommendedName>
        <fullName evidence="5">Secreted protein</fullName>
    </recommendedName>
</protein>
<keyword evidence="4" id="KW-1185">Reference proteome</keyword>
<evidence type="ECO:0008006" key="5">
    <source>
        <dbReference type="Google" id="ProtNLM"/>
    </source>
</evidence>
<evidence type="ECO:0000256" key="1">
    <source>
        <dbReference type="SAM" id="MobiDB-lite"/>
    </source>
</evidence>
<organism evidence="3 4">
    <name type="scientific">Mycobacterium kubicae</name>
    <dbReference type="NCBI Taxonomy" id="120959"/>
    <lineage>
        <taxon>Bacteria</taxon>
        <taxon>Bacillati</taxon>
        <taxon>Actinomycetota</taxon>
        <taxon>Actinomycetes</taxon>
        <taxon>Mycobacteriales</taxon>
        <taxon>Mycobacteriaceae</taxon>
        <taxon>Mycobacterium</taxon>
        <taxon>Mycobacterium simiae complex</taxon>
    </lineage>
</organism>
<reference evidence="3 4" key="1">
    <citation type="journal article" date="2019" name="Emerg. Microbes Infect.">
        <title>Comprehensive subspecies identification of 175 nontuberculous mycobacteria species based on 7547 genomic profiles.</title>
        <authorList>
            <person name="Matsumoto Y."/>
            <person name="Kinjo T."/>
            <person name="Motooka D."/>
            <person name="Nabeya D."/>
            <person name="Jung N."/>
            <person name="Uechi K."/>
            <person name="Horii T."/>
            <person name="Iida T."/>
            <person name="Fujita J."/>
            <person name="Nakamura S."/>
        </authorList>
    </citation>
    <scope>NUCLEOTIDE SEQUENCE [LARGE SCALE GENOMIC DNA]</scope>
    <source>
        <strain evidence="3 4">JCM 13573</strain>
    </source>
</reference>
<proteinExistence type="predicted"/>
<comment type="caution">
    <text evidence="3">The sequence shown here is derived from an EMBL/GenBank/DDBJ whole genome shotgun (WGS) entry which is preliminary data.</text>
</comment>
<dbReference type="Proteomes" id="UP000465306">
    <property type="component" value="Unassembled WGS sequence"/>
</dbReference>
<accession>A0ABQ1BW29</accession>
<dbReference type="EMBL" id="BLKU01000005">
    <property type="protein sequence ID" value="GFG67929.1"/>
    <property type="molecule type" value="Genomic_DNA"/>
</dbReference>
<evidence type="ECO:0000256" key="2">
    <source>
        <dbReference type="SAM" id="SignalP"/>
    </source>
</evidence>
<evidence type="ECO:0000313" key="3">
    <source>
        <dbReference type="EMBL" id="GFG67929.1"/>
    </source>
</evidence>
<sequence>MTVLRGILSVAVLAGWLAVGSAATAWADQTMSGHYISTVTSASGETTTNDWYFTPCGDGCASVANTPGGPAFGEARLFNGQWTLVWHSDAFCPEGTRVPGAYSSYASWDPNTLEGQDESAITRPICGSGGRPPRVTQSMQLTHVG</sequence>
<feature type="compositionally biased region" description="Polar residues" evidence="1">
    <location>
        <begin position="135"/>
        <end position="145"/>
    </location>
</feature>
<feature type="region of interest" description="Disordered" evidence="1">
    <location>
        <begin position="121"/>
        <end position="145"/>
    </location>
</feature>
<gene>
    <name evidence="3" type="ORF">MKUB_54190</name>
</gene>